<evidence type="ECO:0000313" key="6">
    <source>
        <dbReference type="Proteomes" id="UP000521943"/>
    </source>
</evidence>
<evidence type="ECO:0000256" key="2">
    <source>
        <dbReference type="ARBA" id="ARBA00038157"/>
    </source>
</evidence>
<keyword evidence="1" id="KW-0521">NADP</keyword>
<feature type="region of interest" description="Disordered" evidence="3">
    <location>
        <begin position="340"/>
        <end position="361"/>
    </location>
</feature>
<proteinExistence type="inferred from homology"/>
<dbReference type="PANTHER" id="PTHR43364:SF7">
    <property type="entry name" value="NADP-DEPENDENT OXIDOREDUCTASE DOMAIN-CONTAINING PROTEIN-RELATED"/>
    <property type="match status" value="1"/>
</dbReference>
<reference evidence="5 6" key="1">
    <citation type="submission" date="2020-07" db="EMBL/GenBank/DDBJ databases">
        <title>Comparative genomics of pyrophilous fungi reveals a link between fire events and developmental genes.</title>
        <authorList>
            <consortium name="DOE Joint Genome Institute"/>
            <person name="Steindorff A.S."/>
            <person name="Carver A."/>
            <person name="Calhoun S."/>
            <person name="Stillman K."/>
            <person name="Liu H."/>
            <person name="Lipzen A."/>
            <person name="Pangilinan J."/>
            <person name="Labutti K."/>
            <person name="Bruns T.D."/>
            <person name="Grigoriev I.V."/>
        </authorList>
    </citation>
    <scope>NUCLEOTIDE SEQUENCE [LARGE SCALE GENOMIC DNA]</scope>
    <source>
        <strain evidence="5 6">CBS 144469</strain>
    </source>
</reference>
<dbReference type="InterPro" id="IPR050523">
    <property type="entry name" value="AKR_Detox_Biosynth"/>
</dbReference>
<dbReference type="AlphaFoldDB" id="A0A8H6HCC9"/>
<organism evidence="5 6">
    <name type="scientific">Ephemerocybe angulata</name>
    <dbReference type="NCBI Taxonomy" id="980116"/>
    <lineage>
        <taxon>Eukaryota</taxon>
        <taxon>Fungi</taxon>
        <taxon>Dikarya</taxon>
        <taxon>Basidiomycota</taxon>
        <taxon>Agaricomycotina</taxon>
        <taxon>Agaricomycetes</taxon>
        <taxon>Agaricomycetidae</taxon>
        <taxon>Agaricales</taxon>
        <taxon>Agaricineae</taxon>
        <taxon>Psathyrellaceae</taxon>
        <taxon>Ephemerocybe</taxon>
    </lineage>
</organism>
<dbReference type="PANTHER" id="PTHR43364">
    <property type="entry name" value="NADH-SPECIFIC METHYLGLYOXAL REDUCTASE-RELATED"/>
    <property type="match status" value="1"/>
</dbReference>
<dbReference type="EMBL" id="JACGCI010000120">
    <property type="protein sequence ID" value="KAF6744465.1"/>
    <property type="molecule type" value="Genomic_DNA"/>
</dbReference>
<dbReference type="InterPro" id="IPR023210">
    <property type="entry name" value="NADP_OxRdtase_dom"/>
</dbReference>
<name>A0A8H6HCC9_9AGAR</name>
<dbReference type="InterPro" id="IPR036812">
    <property type="entry name" value="NAD(P)_OxRdtase_dom_sf"/>
</dbReference>
<feature type="compositionally biased region" description="Basic and acidic residues" evidence="3">
    <location>
        <begin position="340"/>
        <end position="354"/>
    </location>
</feature>
<dbReference type="Proteomes" id="UP000521943">
    <property type="component" value="Unassembled WGS sequence"/>
</dbReference>
<protein>
    <submittedName>
        <fullName evidence="5">NADP-dependent oxidoreductase domain-containing protein</fullName>
    </submittedName>
</protein>
<accession>A0A8H6HCC9</accession>
<evidence type="ECO:0000256" key="1">
    <source>
        <dbReference type="ARBA" id="ARBA00022857"/>
    </source>
</evidence>
<keyword evidence="6" id="KW-1185">Reference proteome</keyword>
<gene>
    <name evidence="5" type="ORF">DFP72DRAFT_1176922</name>
</gene>
<dbReference type="Gene3D" id="3.20.20.100">
    <property type="entry name" value="NADP-dependent oxidoreductase domain"/>
    <property type="match status" value="1"/>
</dbReference>
<dbReference type="OrthoDB" id="48988at2759"/>
<feature type="domain" description="NADP-dependent oxidoreductase" evidence="4">
    <location>
        <begin position="124"/>
        <end position="436"/>
    </location>
</feature>
<dbReference type="SUPFAM" id="SSF51430">
    <property type="entry name" value="NAD(P)-linked oxidoreductase"/>
    <property type="match status" value="1"/>
</dbReference>
<comment type="caution">
    <text evidence="5">The sequence shown here is derived from an EMBL/GenBank/DDBJ whole genome shotgun (WGS) entry which is preliminary data.</text>
</comment>
<comment type="similarity">
    <text evidence="2">Belongs to the aldo/keto reductase family. Aldo/keto reductase 2 subfamily.</text>
</comment>
<dbReference type="Pfam" id="PF00248">
    <property type="entry name" value="Aldo_ket_red"/>
    <property type="match status" value="1"/>
</dbReference>
<evidence type="ECO:0000313" key="5">
    <source>
        <dbReference type="EMBL" id="KAF6744465.1"/>
    </source>
</evidence>
<evidence type="ECO:0000256" key="3">
    <source>
        <dbReference type="SAM" id="MobiDB-lite"/>
    </source>
</evidence>
<sequence>MHPVVHWITSPPWLNNGNPRYEFVERWEKNAGPALQTLIKDRSPELGMVLDKYANEWVAWKAALIADPKGYKDRTTHNNNPTSSTLLTQELLPNMMRMFAPPTPKSKLGVYRKLSTLAGVHVSPIVLGGMSIGDKWHEYGIGSMSKEDSFKLLDAYYDLSGNFIDTANFYQNGTSEQFIGEWAEGRGIRDQLFIATKYTNNTKLFDTSVEQRVLYGGNNAKSMYLGIDNSLKNLRTTYVDLFYVHWWDYTTNIPELMQALHALVVARKVIYLGISDAPAWVAAKANQYARDHALTPFSVYQGHWNILDRSIERDILPMARDEGMAIAPWGVLASGKIRTDAEEERRRQTGEHGRKMLSPDWERTPDEKKVCQALEKVAAEVGAKHIGSVAIAYVMHKTTFVFPIIGGRKVEHLEANLEALDISLTTEHLKYLDSIIPFDLGAPHSIFGVGDGYTILNEANGRMDFWPLAKPITPSQK</sequence>
<evidence type="ECO:0000259" key="4">
    <source>
        <dbReference type="Pfam" id="PF00248"/>
    </source>
</evidence>